<dbReference type="Proteomes" id="UP000188268">
    <property type="component" value="Unassembled WGS sequence"/>
</dbReference>
<dbReference type="AlphaFoldDB" id="A0A1R3GTW0"/>
<gene>
    <name evidence="1" type="ORF">CCACVL1_23503</name>
</gene>
<protein>
    <submittedName>
        <fullName evidence="1">Uncharacterized protein</fullName>
    </submittedName>
</protein>
<name>A0A1R3GTW0_COCAP</name>
<sequence>MEMQPVAIAAFPNCCQLSRP</sequence>
<comment type="caution">
    <text evidence="1">The sequence shown here is derived from an EMBL/GenBank/DDBJ whole genome shotgun (WGS) entry which is preliminary data.</text>
</comment>
<organism evidence="1 2">
    <name type="scientific">Corchorus capsularis</name>
    <name type="common">Jute</name>
    <dbReference type="NCBI Taxonomy" id="210143"/>
    <lineage>
        <taxon>Eukaryota</taxon>
        <taxon>Viridiplantae</taxon>
        <taxon>Streptophyta</taxon>
        <taxon>Embryophyta</taxon>
        <taxon>Tracheophyta</taxon>
        <taxon>Spermatophyta</taxon>
        <taxon>Magnoliopsida</taxon>
        <taxon>eudicotyledons</taxon>
        <taxon>Gunneridae</taxon>
        <taxon>Pentapetalae</taxon>
        <taxon>rosids</taxon>
        <taxon>malvids</taxon>
        <taxon>Malvales</taxon>
        <taxon>Malvaceae</taxon>
        <taxon>Grewioideae</taxon>
        <taxon>Apeibeae</taxon>
        <taxon>Corchorus</taxon>
    </lineage>
</organism>
<dbReference type="EMBL" id="AWWV01013449">
    <property type="protein sequence ID" value="OMO61461.1"/>
    <property type="molecule type" value="Genomic_DNA"/>
</dbReference>
<keyword evidence="2" id="KW-1185">Reference proteome</keyword>
<evidence type="ECO:0000313" key="1">
    <source>
        <dbReference type="EMBL" id="OMO61461.1"/>
    </source>
</evidence>
<evidence type="ECO:0000313" key="2">
    <source>
        <dbReference type="Proteomes" id="UP000188268"/>
    </source>
</evidence>
<reference evidence="1 2" key="1">
    <citation type="submission" date="2013-09" db="EMBL/GenBank/DDBJ databases">
        <title>Corchorus capsularis genome sequencing.</title>
        <authorList>
            <person name="Alam M."/>
            <person name="Haque M.S."/>
            <person name="Islam M.S."/>
            <person name="Emdad E.M."/>
            <person name="Islam M.M."/>
            <person name="Ahmed B."/>
            <person name="Halim A."/>
            <person name="Hossen Q.M.M."/>
            <person name="Hossain M.Z."/>
            <person name="Ahmed R."/>
            <person name="Khan M.M."/>
            <person name="Islam R."/>
            <person name="Rashid M.M."/>
            <person name="Khan S.A."/>
            <person name="Rahman M.S."/>
            <person name="Alam M."/>
        </authorList>
    </citation>
    <scope>NUCLEOTIDE SEQUENCE [LARGE SCALE GENOMIC DNA]</scope>
    <source>
        <strain evidence="2">cv. CVL-1</strain>
        <tissue evidence="1">Whole seedling</tissue>
    </source>
</reference>
<proteinExistence type="predicted"/>
<accession>A0A1R3GTW0</accession>
<dbReference type="Gramene" id="OMO61461">
    <property type="protein sequence ID" value="OMO61461"/>
    <property type="gene ID" value="CCACVL1_23503"/>
</dbReference>